<protein>
    <submittedName>
        <fullName evidence="1">Uncharacterized protein</fullName>
    </submittedName>
</protein>
<evidence type="ECO:0000313" key="2">
    <source>
        <dbReference type="Proteomes" id="UP000756132"/>
    </source>
</evidence>
<dbReference type="KEGG" id="ffu:CLAFUR5_09278"/>
<proteinExistence type="predicted"/>
<sequence length="271" mass="30300">MTTIQRDFYDSCTIEVVMPITIESESRSPYQAPRTSLTIGSSRLFAMANSPQASALRHFKQLPDYVRKASRVGVQLVAIHDRAFDNPQPAHFDHFAMLFYALITLLATGNVQALNVQLHLKIADRLLHVVSVETFSADTAKTLLYPISLLPSKIEVNVLSVDLSVQHDLNMVRQHHDKVRLDLVEWVDYVDDINALVKRTGVAPNGIRCLVETISDTESGAIADVKKPLNYAHFAAGMKLVRLHLQQPQVRRLVEKAREIEAQDGIPDDTG</sequence>
<name>A0A9Q8PGJ4_PASFU</name>
<reference evidence="1" key="2">
    <citation type="journal article" date="2022" name="Microb. Genom.">
        <title>A chromosome-scale genome assembly of the tomato pathogen Cladosporium fulvum reveals a compartmentalized genome architecture and the presence of a dispensable chromosome.</title>
        <authorList>
            <person name="Zaccaron A.Z."/>
            <person name="Chen L.H."/>
            <person name="Samaras A."/>
            <person name="Stergiopoulos I."/>
        </authorList>
    </citation>
    <scope>NUCLEOTIDE SEQUENCE</scope>
    <source>
        <strain evidence="1">Race5_Kim</strain>
    </source>
</reference>
<dbReference type="AlphaFoldDB" id="A0A9Q8PGJ4"/>
<organism evidence="1 2">
    <name type="scientific">Passalora fulva</name>
    <name type="common">Tomato leaf mold</name>
    <name type="synonym">Cladosporium fulvum</name>
    <dbReference type="NCBI Taxonomy" id="5499"/>
    <lineage>
        <taxon>Eukaryota</taxon>
        <taxon>Fungi</taxon>
        <taxon>Dikarya</taxon>
        <taxon>Ascomycota</taxon>
        <taxon>Pezizomycotina</taxon>
        <taxon>Dothideomycetes</taxon>
        <taxon>Dothideomycetidae</taxon>
        <taxon>Mycosphaerellales</taxon>
        <taxon>Mycosphaerellaceae</taxon>
        <taxon>Fulvia</taxon>
    </lineage>
</organism>
<dbReference type="GeneID" id="71989156"/>
<dbReference type="EMBL" id="CP090171">
    <property type="protein sequence ID" value="UJO22007.1"/>
    <property type="molecule type" value="Genomic_DNA"/>
</dbReference>
<gene>
    <name evidence="1" type="ORF">CLAFUR5_09278</name>
</gene>
<keyword evidence="2" id="KW-1185">Reference proteome</keyword>
<dbReference type="Proteomes" id="UP000756132">
    <property type="component" value="Chromosome 9"/>
</dbReference>
<dbReference type="RefSeq" id="XP_047766373.1">
    <property type="nucleotide sequence ID" value="XM_047908426.1"/>
</dbReference>
<evidence type="ECO:0000313" key="1">
    <source>
        <dbReference type="EMBL" id="UJO22007.1"/>
    </source>
</evidence>
<reference evidence="1" key="1">
    <citation type="submission" date="2021-12" db="EMBL/GenBank/DDBJ databases">
        <authorList>
            <person name="Zaccaron A."/>
            <person name="Stergiopoulos I."/>
        </authorList>
    </citation>
    <scope>NUCLEOTIDE SEQUENCE</scope>
    <source>
        <strain evidence="1">Race5_Kim</strain>
    </source>
</reference>
<accession>A0A9Q8PGJ4</accession>